<protein>
    <recommendedName>
        <fullName evidence="3">Endonuclease/exonuclease/phosphatase domain-containing protein</fullName>
    </recommendedName>
</protein>
<accession>A0A6J8DPQ5</accession>
<reference evidence="1 2" key="1">
    <citation type="submission" date="2020-06" db="EMBL/GenBank/DDBJ databases">
        <authorList>
            <person name="Li R."/>
            <person name="Bekaert M."/>
        </authorList>
    </citation>
    <scope>NUCLEOTIDE SEQUENCE [LARGE SCALE GENOMIC DNA]</scope>
    <source>
        <strain evidence="2">wild</strain>
    </source>
</reference>
<dbReference type="EMBL" id="CACVKT020007640">
    <property type="protein sequence ID" value="CAC5409134.1"/>
    <property type="molecule type" value="Genomic_DNA"/>
</dbReference>
<dbReference type="InterPro" id="IPR036691">
    <property type="entry name" value="Endo/exonu/phosph_ase_sf"/>
</dbReference>
<organism evidence="1 2">
    <name type="scientific">Mytilus coruscus</name>
    <name type="common">Sea mussel</name>
    <dbReference type="NCBI Taxonomy" id="42192"/>
    <lineage>
        <taxon>Eukaryota</taxon>
        <taxon>Metazoa</taxon>
        <taxon>Spiralia</taxon>
        <taxon>Lophotrochozoa</taxon>
        <taxon>Mollusca</taxon>
        <taxon>Bivalvia</taxon>
        <taxon>Autobranchia</taxon>
        <taxon>Pteriomorphia</taxon>
        <taxon>Mytilida</taxon>
        <taxon>Mytiloidea</taxon>
        <taxon>Mytilidae</taxon>
        <taxon>Mytilinae</taxon>
        <taxon>Mytilus</taxon>
    </lineage>
</organism>
<dbReference type="AlphaFoldDB" id="A0A6J8DPQ5"/>
<dbReference type="Proteomes" id="UP000507470">
    <property type="component" value="Unassembled WGS sequence"/>
</dbReference>
<sequence>MATTSVIGLQNDLSSNHLHNTPVGNHIADARRVLYEHQGIDEAPDEQVKGAKNSHTENQLKLFIKEVMKIEDEMQFHVVHRLRPRDDGKPRSIIARFERRKDRDSVLQRAPATLKDTSYRLNEQLPMEIIERRNEPWPIYKREKGSVMNVNLKVTSYIEAEMLDLFDTNMQYFLIGDFNSRVGVTADFVEPDDNLFDILKNNNCQLRESIHVVDILRRLNIPLSRCSEDKGRPNSLGLKLINFCKDNGIFILNGRVDKDANCGKKTRKNASLVDYAIASPELFSYISEFEDFDFNPLFSDVHCRLHVLFDNCSNDVYNLNCNKQTQISTVRWVPGKVNQYIECVENYNEVIADLINEVERLDVKKPDFQTDLENIVEKINSVFIDSAADHFRQTRKRCSNANRVEQPWFNSACNAKRKSFHAAKKKYNCIKNEEMRLCLRQASADYKKELDKAYKDYEFRTENIIRKTTSNDPNKLWKLLNDFGSHSSNNKANVHIDVLYKYFEDINKNTDYENDNVNLDFTAVSDNSMFDDIINGYISSEEILEGINPDNYFALNNNENGTKRFEAALQEVLDKA</sequence>
<name>A0A6J8DPQ5_MYTCO</name>
<dbReference type="Gene3D" id="3.60.10.10">
    <property type="entry name" value="Endonuclease/exonuclease/phosphatase"/>
    <property type="match status" value="1"/>
</dbReference>
<evidence type="ECO:0008006" key="3">
    <source>
        <dbReference type="Google" id="ProtNLM"/>
    </source>
</evidence>
<dbReference type="Gene3D" id="3.30.70.1820">
    <property type="entry name" value="L1 transposable element, RRM domain"/>
    <property type="match status" value="1"/>
</dbReference>
<evidence type="ECO:0000313" key="2">
    <source>
        <dbReference type="Proteomes" id="UP000507470"/>
    </source>
</evidence>
<evidence type="ECO:0000313" key="1">
    <source>
        <dbReference type="EMBL" id="CAC5409134.1"/>
    </source>
</evidence>
<gene>
    <name evidence="1" type="ORF">MCOR_42461</name>
</gene>
<keyword evidence="2" id="KW-1185">Reference proteome</keyword>
<proteinExistence type="predicted"/>
<dbReference type="OrthoDB" id="6082598at2759"/>